<proteinExistence type="predicted"/>
<organism evidence="1 2">
    <name type="scientific">Pseudoalteromonas fenneropenaei</name>
    <dbReference type="NCBI Taxonomy" id="1737459"/>
    <lineage>
        <taxon>Bacteria</taxon>
        <taxon>Pseudomonadati</taxon>
        <taxon>Pseudomonadota</taxon>
        <taxon>Gammaproteobacteria</taxon>
        <taxon>Alteromonadales</taxon>
        <taxon>Pseudoalteromonadaceae</taxon>
        <taxon>Pseudoalteromonas</taxon>
    </lineage>
</organism>
<keyword evidence="2" id="KW-1185">Reference proteome</keyword>
<protein>
    <recommendedName>
        <fullName evidence="3">DUF4402 domain-containing protein</fullName>
    </recommendedName>
</protein>
<evidence type="ECO:0000313" key="1">
    <source>
        <dbReference type="EMBL" id="MFC3033261.1"/>
    </source>
</evidence>
<name>A0ABV7CL05_9GAMM</name>
<dbReference type="Proteomes" id="UP001595453">
    <property type="component" value="Unassembled WGS sequence"/>
</dbReference>
<accession>A0ABV7CL05</accession>
<dbReference type="PROSITE" id="PS51257">
    <property type="entry name" value="PROKAR_LIPOPROTEIN"/>
    <property type="match status" value="1"/>
</dbReference>
<dbReference type="EMBL" id="JBHRSD010000018">
    <property type="protein sequence ID" value="MFC3033261.1"/>
    <property type="molecule type" value="Genomic_DNA"/>
</dbReference>
<comment type="caution">
    <text evidence="1">The sequence shown here is derived from an EMBL/GenBank/DDBJ whole genome shotgun (WGS) entry which is preliminary data.</text>
</comment>
<evidence type="ECO:0000313" key="2">
    <source>
        <dbReference type="Proteomes" id="UP001595453"/>
    </source>
</evidence>
<dbReference type="RefSeq" id="WP_377124567.1">
    <property type="nucleotide sequence ID" value="NZ_JBHRSD010000018.1"/>
</dbReference>
<evidence type="ECO:0008006" key="3">
    <source>
        <dbReference type="Google" id="ProtNLM"/>
    </source>
</evidence>
<sequence>MKKRSMTLISSILMSTGCSSTPNENPDAIVVNIDQGTVVVKVVDLPIAESHRLSYAAIGSCEPEVEITTTGKQTKANHIKNCHGKGDYQGTIFTLLVSPRSELSLYLKAGQIELPEAHSLTELQQITASVSVGGISSRRGNVAINRSKLLGAKAVYQNQGTLNWQISLSYGEVVFN</sequence>
<reference evidence="2" key="1">
    <citation type="journal article" date="2019" name="Int. J. Syst. Evol. Microbiol.">
        <title>The Global Catalogue of Microorganisms (GCM) 10K type strain sequencing project: providing services to taxonomists for standard genome sequencing and annotation.</title>
        <authorList>
            <consortium name="The Broad Institute Genomics Platform"/>
            <consortium name="The Broad Institute Genome Sequencing Center for Infectious Disease"/>
            <person name="Wu L."/>
            <person name="Ma J."/>
        </authorList>
    </citation>
    <scope>NUCLEOTIDE SEQUENCE [LARGE SCALE GENOMIC DNA]</scope>
    <source>
        <strain evidence="2">KCTC 42730</strain>
    </source>
</reference>
<gene>
    <name evidence="1" type="ORF">ACFOEE_12090</name>
</gene>